<dbReference type="Proteomes" id="UP001291926">
    <property type="component" value="Unassembled WGS sequence"/>
</dbReference>
<evidence type="ECO:0000313" key="10">
    <source>
        <dbReference type="Proteomes" id="UP001291926"/>
    </source>
</evidence>
<dbReference type="Gene3D" id="3.30.420.10">
    <property type="entry name" value="Ribonuclease H-like superfamily/Ribonuclease H"/>
    <property type="match status" value="1"/>
</dbReference>
<evidence type="ECO:0000256" key="5">
    <source>
        <dbReference type="ARBA" id="ARBA00022839"/>
    </source>
</evidence>
<evidence type="ECO:0000256" key="7">
    <source>
        <dbReference type="ARBA" id="ARBA00025769"/>
    </source>
</evidence>
<evidence type="ECO:0000256" key="1">
    <source>
        <dbReference type="ARBA" id="ARBA00001946"/>
    </source>
</evidence>
<keyword evidence="6" id="KW-0460">Magnesium</keyword>
<keyword evidence="5" id="KW-0269">Exonuclease</keyword>
<feature type="domain" description="Exonuclease" evidence="8">
    <location>
        <begin position="32"/>
        <end position="89"/>
    </location>
</feature>
<evidence type="ECO:0000256" key="6">
    <source>
        <dbReference type="ARBA" id="ARBA00022842"/>
    </source>
</evidence>
<keyword evidence="4" id="KW-0378">Hydrolase</keyword>
<evidence type="ECO:0000259" key="8">
    <source>
        <dbReference type="Pfam" id="PF00929"/>
    </source>
</evidence>
<sequence length="119" mass="13372">MRESTSSKSKIETTDIESDQFFIDLAKHATVICFDIETTGLSKYKDRILEIALQDLRGGENSTFETLVNPQRNVPNERIHGISSLMVNKSDVPRIGSSDKDITASPPRALWHSFDRFSA</sequence>
<dbReference type="InterPro" id="IPR012337">
    <property type="entry name" value="RNaseH-like_sf"/>
</dbReference>
<keyword evidence="2" id="KW-0540">Nuclease</keyword>
<evidence type="ECO:0000256" key="4">
    <source>
        <dbReference type="ARBA" id="ARBA00022801"/>
    </source>
</evidence>
<accession>A0ABR0DQ50</accession>
<dbReference type="InterPro" id="IPR036397">
    <property type="entry name" value="RNaseH_sf"/>
</dbReference>
<dbReference type="InterPro" id="IPR013520">
    <property type="entry name" value="Ribonucl_H"/>
</dbReference>
<dbReference type="CDD" id="cd06127">
    <property type="entry name" value="DEDDh"/>
    <property type="match status" value="1"/>
</dbReference>
<dbReference type="PANTHER" id="PTHR13058">
    <property type="entry name" value="THREE PRIME REPAIR EXONUCLEASE 1, 2"/>
    <property type="match status" value="1"/>
</dbReference>
<proteinExistence type="inferred from homology"/>
<protein>
    <recommendedName>
        <fullName evidence="8">Exonuclease domain-containing protein</fullName>
    </recommendedName>
</protein>
<comment type="caution">
    <text evidence="9">The sequence shown here is derived from an EMBL/GenBank/DDBJ whole genome shotgun (WGS) entry which is preliminary data.</text>
</comment>
<keyword evidence="3" id="KW-0479">Metal-binding</keyword>
<gene>
    <name evidence="9" type="ORF">RD792_002094</name>
</gene>
<dbReference type="Pfam" id="PF00929">
    <property type="entry name" value="RNase_T"/>
    <property type="match status" value="1"/>
</dbReference>
<dbReference type="EMBL" id="JAYDYQ010001087">
    <property type="protein sequence ID" value="KAK4491357.1"/>
    <property type="molecule type" value="Genomic_DNA"/>
</dbReference>
<comment type="cofactor">
    <cofactor evidence="1">
        <name>Mg(2+)</name>
        <dbReference type="ChEBI" id="CHEBI:18420"/>
    </cofactor>
</comment>
<comment type="similarity">
    <text evidence="7">Belongs to the exonuclease superfamily. TREX family.</text>
</comment>
<evidence type="ECO:0000256" key="2">
    <source>
        <dbReference type="ARBA" id="ARBA00022722"/>
    </source>
</evidence>
<dbReference type="InterPro" id="IPR040393">
    <property type="entry name" value="TREX1/2"/>
</dbReference>
<dbReference type="SUPFAM" id="SSF53098">
    <property type="entry name" value="Ribonuclease H-like"/>
    <property type="match status" value="1"/>
</dbReference>
<name>A0ABR0DQ50_9LAMI</name>
<reference evidence="9 10" key="1">
    <citation type="journal article" date="2023" name="bioRxiv">
        <title>Genome report: Whole genome sequence and annotation of Penstemon davidsonii.</title>
        <authorList>
            <person name="Ostevik K.L."/>
            <person name="Alabady M."/>
            <person name="Zhang M."/>
            <person name="Rausher M.D."/>
        </authorList>
    </citation>
    <scope>NUCLEOTIDE SEQUENCE [LARGE SCALE GENOMIC DNA]</scope>
    <source>
        <strain evidence="9">DNT005</strain>
        <tissue evidence="9">Whole leaf</tissue>
    </source>
</reference>
<organism evidence="9 10">
    <name type="scientific">Penstemon davidsonii</name>
    <dbReference type="NCBI Taxonomy" id="160366"/>
    <lineage>
        <taxon>Eukaryota</taxon>
        <taxon>Viridiplantae</taxon>
        <taxon>Streptophyta</taxon>
        <taxon>Embryophyta</taxon>
        <taxon>Tracheophyta</taxon>
        <taxon>Spermatophyta</taxon>
        <taxon>Magnoliopsida</taxon>
        <taxon>eudicotyledons</taxon>
        <taxon>Gunneridae</taxon>
        <taxon>Pentapetalae</taxon>
        <taxon>asterids</taxon>
        <taxon>lamiids</taxon>
        <taxon>Lamiales</taxon>
        <taxon>Plantaginaceae</taxon>
        <taxon>Cheloneae</taxon>
        <taxon>Penstemon</taxon>
    </lineage>
</organism>
<dbReference type="PANTHER" id="PTHR13058:SF19">
    <property type="entry name" value="LD40940P"/>
    <property type="match status" value="1"/>
</dbReference>
<evidence type="ECO:0000256" key="3">
    <source>
        <dbReference type="ARBA" id="ARBA00022723"/>
    </source>
</evidence>
<keyword evidence="10" id="KW-1185">Reference proteome</keyword>
<evidence type="ECO:0000313" key="9">
    <source>
        <dbReference type="EMBL" id="KAK4491357.1"/>
    </source>
</evidence>